<name>A0A2L0D532_9STRE</name>
<evidence type="ECO:0000259" key="12">
    <source>
        <dbReference type="Pfam" id="PF00534"/>
    </source>
</evidence>
<dbReference type="Pfam" id="PF00534">
    <property type="entry name" value="Glycos_transf_1"/>
    <property type="match status" value="1"/>
</dbReference>
<dbReference type="GeneID" id="98393460"/>
<keyword evidence="6 11" id="KW-0328">Glycosyltransferase</keyword>
<organism evidence="14 15">
    <name type="scientific">Streptococcus pluranimalium</name>
    <dbReference type="NCBI Taxonomy" id="82348"/>
    <lineage>
        <taxon>Bacteria</taxon>
        <taxon>Bacillati</taxon>
        <taxon>Bacillota</taxon>
        <taxon>Bacilli</taxon>
        <taxon>Lactobacillales</taxon>
        <taxon>Streptococcaceae</taxon>
        <taxon>Streptococcus</taxon>
    </lineage>
</organism>
<comment type="subcellular location">
    <subcellularLocation>
        <location evidence="1 11">Cell membrane</location>
        <topology evidence="1 11">Peripheral membrane protein</topology>
    </subcellularLocation>
    <subcellularLocation>
        <location evidence="11">Cytoplasm</location>
    </subcellularLocation>
    <text evidence="11">Cell membrane association requires GtfB.</text>
</comment>
<dbReference type="InterPro" id="IPR014267">
    <property type="entry name" value="GtfA"/>
</dbReference>
<sequence>MTVYNINLGIGWASSGVEYAQAYRSTAFNDLGIDAKFVFMDFISQDNICDLTRNLGFSDDQVDWLYTHFSDQKIAPTTFTLQDLKDSFYGDLKRIERDKKVVKYFYPDQDVFLTAYLKNEHEDIVHRMEYVSRGKLIRKDFFTYLRSFTEYYTPRDGKAHLYQRRFFNEDGTVALEEIIDGDSIVYRTKDFIGYSKESLIAHYLKSLQLTASDVVILDRATGTGQAVFRHVKPAKLAVVVHAEHFSENASTGNNILWNNFYEYQFTNADKVDVFITATDKQKELLAEHFKTYTNHQPRIVTIPVGSLAELHQPLQERRPFSMMTASRLATEKHVDWLVKAVIEAQKRLSELQFDIYGAGAQETNIREIIKAASAETFIHLKGHQELTRVYPNYQLYLTASKSEGFGLTLMEAIGAGLPLIGFDSRYGNQTFIRDGENGYLIPKSDNDDEGVIVKQFAEKIITLFEQNNLTSMHLASYEMAQPYLKQEVAKKWHQLMEEIRHD</sequence>
<evidence type="ECO:0000259" key="13">
    <source>
        <dbReference type="Pfam" id="PF22145"/>
    </source>
</evidence>
<comment type="pathway">
    <text evidence="2 11">Protein modification; protein glycosylation.</text>
</comment>
<reference evidence="14 15" key="1">
    <citation type="submission" date="2017-12" db="EMBL/GenBank/DDBJ databases">
        <authorList>
            <person name="Hurst M.R.H."/>
        </authorList>
    </citation>
    <scope>NUCLEOTIDE SEQUENCE [LARGE SCALE GENOMIC DNA]</scope>
    <source>
        <strain evidence="14 15">TH11417</strain>
    </source>
</reference>
<evidence type="ECO:0000313" key="15">
    <source>
        <dbReference type="Proteomes" id="UP000238956"/>
    </source>
</evidence>
<dbReference type="HAMAP" id="MF_01472">
    <property type="entry name" value="GtfA"/>
    <property type="match status" value="1"/>
</dbReference>
<keyword evidence="5 11" id="KW-0963">Cytoplasm</keyword>
<evidence type="ECO:0000256" key="9">
    <source>
        <dbReference type="ARBA" id="ARBA00023136"/>
    </source>
</evidence>
<dbReference type="CDD" id="cd04949">
    <property type="entry name" value="GT4_GtfA-like"/>
    <property type="match status" value="1"/>
</dbReference>
<evidence type="ECO:0000256" key="10">
    <source>
        <dbReference type="ARBA" id="ARBA00052053"/>
    </source>
</evidence>
<dbReference type="InterPro" id="IPR054396">
    <property type="entry name" value="GtfA_EBD"/>
</dbReference>
<dbReference type="SUPFAM" id="SSF53756">
    <property type="entry name" value="UDP-Glycosyltransferase/glycogen phosphorylase"/>
    <property type="match status" value="1"/>
</dbReference>
<evidence type="ECO:0000313" key="14">
    <source>
        <dbReference type="EMBL" id="AUW96691.1"/>
    </source>
</evidence>
<dbReference type="EC" id="2.4.1.-" evidence="11"/>
<keyword evidence="8 11" id="KW-0547">Nucleotide-binding</keyword>
<dbReference type="GO" id="GO:0005737">
    <property type="term" value="C:cytoplasm"/>
    <property type="evidence" value="ECO:0007669"/>
    <property type="project" value="UniProtKB-SubCell"/>
</dbReference>
<accession>A0A2L0D532</accession>
<evidence type="ECO:0000256" key="5">
    <source>
        <dbReference type="ARBA" id="ARBA00022490"/>
    </source>
</evidence>
<keyword evidence="7 11" id="KW-0808">Transferase</keyword>
<evidence type="ECO:0000256" key="8">
    <source>
        <dbReference type="ARBA" id="ARBA00022741"/>
    </source>
</evidence>
<gene>
    <name evidence="11 14" type="primary">gtfA</name>
    <name evidence="14" type="ORF">C0J00_05990</name>
</gene>
<evidence type="ECO:0000256" key="4">
    <source>
        <dbReference type="ARBA" id="ARBA00022475"/>
    </source>
</evidence>
<dbReference type="GO" id="GO:0000166">
    <property type="term" value="F:nucleotide binding"/>
    <property type="evidence" value="ECO:0007669"/>
    <property type="project" value="UniProtKB-KW"/>
</dbReference>
<keyword evidence="15" id="KW-1185">Reference proteome</keyword>
<comment type="catalytic activity">
    <reaction evidence="10 11">
        <text>L-seryl-[protein] + UDP-N-acetyl-alpha-D-glucosamine = 3-O-[N-acetyl-alpha-D-glucosaminyl]-L-seryl-[protein] + UDP + H(+)</text>
        <dbReference type="Rhea" id="RHEA:59872"/>
        <dbReference type="Rhea" id="RHEA-COMP:9863"/>
        <dbReference type="Rhea" id="RHEA-COMP:15471"/>
        <dbReference type="ChEBI" id="CHEBI:15378"/>
        <dbReference type="ChEBI" id="CHEBI:29999"/>
        <dbReference type="ChEBI" id="CHEBI:57705"/>
        <dbReference type="ChEBI" id="CHEBI:58223"/>
        <dbReference type="ChEBI" id="CHEBI:143279"/>
    </reaction>
</comment>
<comment type="subunit">
    <text evidence="11">Forms a heterotetramer with 2 subunits each of GtfA and GtfB. Part of the accessory SecA2/SecY2 protein translocation apparatus.</text>
</comment>
<evidence type="ECO:0000256" key="2">
    <source>
        <dbReference type="ARBA" id="ARBA00004922"/>
    </source>
</evidence>
<protein>
    <recommendedName>
        <fullName evidence="11">UDP-N-acetylglucosamine--peptide N-acetylglucosaminyltransferase GtfA subunit</fullName>
        <ecNumber evidence="11">2.4.1.-</ecNumber>
    </recommendedName>
    <alternativeName>
        <fullName evidence="11">Glycosyltransferase GtfA</fullName>
    </alternativeName>
</protein>
<dbReference type="PANTHER" id="PTHR12526:SF629">
    <property type="entry name" value="TEICHURONIC ACID BIOSYNTHESIS GLYCOSYLTRANSFERASE TUAH-RELATED"/>
    <property type="match status" value="1"/>
</dbReference>
<dbReference type="Gene3D" id="3.40.50.2000">
    <property type="entry name" value="Glycogen Phosphorylase B"/>
    <property type="match status" value="2"/>
</dbReference>
<dbReference type="GO" id="GO:0005886">
    <property type="term" value="C:plasma membrane"/>
    <property type="evidence" value="ECO:0007669"/>
    <property type="project" value="UniProtKB-SubCell"/>
</dbReference>
<feature type="binding site" evidence="11">
    <location>
        <position position="241"/>
    </location>
    <ligand>
        <name>N-acetyl-D-glucosamine</name>
        <dbReference type="ChEBI" id="CHEBI:506227"/>
    </ligand>
</feature>
<dbReference type="InterPro" id="IPR001296">
    <property type="entry name" value="Glyco_trans_1"/>
</dbReference>
<evidence type="ECO:0000256" key="1">
    <source>
        <dbReference type="ARBA" id="ARBA00004202"/>
    </source>
</evidence>
<dbReference type="NCBIfam" id="TIGR02918">
    <property type="entry name" value="accessory Sec system glycosyltransferase GtfA"/>
    <property type="match status" value="1"/>
</dbReference>
<keyword evidence="9 11" id="KW-0472">Membrane</keyword>
<feature type="binding site" evidence="11">
    <location>
        <begin position="16"/>
        <end position="19"/>
    </location>
    <ligand>
        <name>UDP</name>
        <dbReference type="ChEBI" id="CHEBI:58223"/>
    </ligand>
</feature>
<dbReference type="PANTHER" id="PTHR12526">
    <property type="entry name" value="GLYCOSYLTRANSFERASE"/>
    <property type="match status" value="1"/>
</dbReference>
<dbReference type="EMBL" id="CP025536">
    <property type="protein sequence ID" value="AUW96691.1"/>
    <property type="molecule type" value="Genomic_DNA"/>
</dbReference>
<keyword evidence="4 11" id="KW-1003">Cell membrane</keyword>
<dbReference type="UniPathway" id="UPA00378"/>
<dbReference type="RefSeq" id="WP_104968018.1">
    <property type="nucleotide sequence ID" value="NZ_CP025536.1"/>
</dbReference>
<feature type="binding site" evidence="11">
    <location>
        <begin position="403"/>
        <end position="406"/>
    </location>
    <ligand>
        <name>N-acetyl-D-glucosamine</name>
        <dbReference type="ChEBI" id="CHEBI:506227"/>
    </ligand>
</feature>
<evidence type="ECO:0000256" key="3">
    <source>
        <dbReference type="ARBA" id="ARBA00009481"/>
    </source>
</evidence>
<dbReference type="GO" id="GO:0017122">
    <property type="term" value="C:protein N-acetylglucosaminyltransferase complex"/>
    <property type="evidence" value="ECO:0007669"/>
    <property type="project" value="UniProtKB-UniRule"/>
</dbReference>
<comment type="function">
    <text evidence="11">Required for polymorphic O-glycosylation of the serine-rich repeat protein in this bacteria. Catalyzes the first step in glycosylation by transferring N-acetylglucosamine from UDP-GlcNAc to serine residues in the substrate protein. Part of the accessory SecA2/SecY2 system specifically required to export serine-rich repeat cell wall proteins usually encoded upstream in the same operon.</text>
</comment>
<proteinExistence type="inferred from homology"/>
<dbReference type="Proteomes" id="UP000238956">
    <property type="component" value="Chromosome"/>
</dbReference>
<dbReference type="FunFam" id="3.40.50.2000:FF:000196">
    <property type="entry name" value="UDP-N-acetylglucosamine--peptide N-acetylglucosaminyltransferase GtfA subunit"/>
    <property type="match status" value="1"/>
</dbReference>
<dbReference type="KEGG" id="splr:C0J00_05990"/>
<reference evidence="14 15" key="2">
    <citation type="submission" date="2018-02" db="EMBL/GenBank/DDBJ databases">
        <title>Whole genome sequencing analysis of Streptococcus pluranimalium isolated from cattle infected mastitis in China.</title>
        <authorList>
            <person name="Zhang J.-R."/>
            <person name="Hu G.-Z."/>
        </authorList>
    </citation>
    <scope>NUCLEOTIDE SEQUENCE [LARGE SCALE GENOMIC DNA]</scope>
    <source>
        <strain evidence="14 15">TH11417</strain>
    </source>
</reference>
<dbReference type="Pfam" id="PF22145">
    <property type="entry name" value="GtfA_EBD"/>
    <property type="match status" value="1"/>
</dbReference>
<dbReference type="GO" id="GO:0016757">
    <property type="term" value="F:glycosyltransferase activity"/>
    <property type="evidence" value="ECO:0007669"/>
    <property type="project" value="UniProtKB-UniRule"/>
</dbReference>
<dbReference type="AlphaFoldDB" id="A0A2L0D532"/>
<dbReference type="OrthoDB" id="9765175at2"/>
<feature type="domain" description="Glycosyl transferase family 1" evidence="12">
    <location>
        <begin position="320"/>
        <end position="467"/>
    </location>
</feature>
<comment type="similarity">
    <text evidence="3 11">Belongs to the glycosyltransferase group 1 family. Glycosyltransferase 4 subfamily.</text>
</comment>
<evidence type="ECO:0000256" key="7">
    <source>
        <dbReference type="ARBA" id="ARBA00022679"/>
    </source>
</evidence>
<feature type="binding site" evidence="11">
    <location>
        <begin position="383"/>
        <end position="384"/>
    </location>
    <ligand>
        <name>UDP</name>
        <dbReference type="ChEBI" id="CHEBI:58223"/>
    </ligand>
</feature>
<evidence type="ECO:0000256" key="11">
    <source>
        <dbReference type="HAMAP-Rule" id="MF_01472"/>
    </source>
</evidence>
<evidence type="ECO:0000256" key="6">
    <source>
        <dbReference type="ARBA" id="ARBA00022676"/>
    </source>
</evidence>
<feature type="domain" description="GtfA extended beta-sheet meander" evidence="13">
    <location>
        <begin position="95"/>
        <end position="190"/>
    </location>
</feature>